<reference evidence="1" key="1">
    <citation type="submission" date="2023-06" db="EMBL/GenBank/DDBJ databases">
        <authorList>
            <person name="Delattre M."/>
        </authorList>
    </citation>
    <scope>NUCLEOTIDE SEQUENCE</scope>
    <source>
        <strain evidence="1">AF72</strain>
    </source>
</reference>
<gene>
    <name evidence="1" type="ORF">MSPICULIGERA_LOCUS3755</name>
</gene>
<feature type="non-terminal residue" evidence="1">
    <location>
        <position position="115"/>
    </location>
</feature>
<evidence type="ECO:0000313" key="2">
    <source>
        <dbReference type="Proteomes" id="UP001177023"/>
    </source>
</evidence>
<proteinExistence type="predicted"/>
<protein>
    <submittedName>
        <fullName evidence="1">Uncharacterized protein</fullName>
    </submittedName>
</protein>
<keyword evidence="2" id="KW-1185">Reference proteome</keyword>
<comment type="caution">
    <text evidence="1">The sequence shown here is derived from an EMBL/GenBank/DDBJ whole genome shotgun (WGS) entry which is preliminary data.</text>
</comment>
<evidence type="ECO:0000313" key="1">
    <source>
        <dbReference type="EMBL" id="CAJ0565097.1"/>
    </source>
</evidence>
<name>A0AA36C9V9_9BILA</name>
<dbReference type="AlphaFoldDB" id="A0AA36C9V9"/>
<dbReference type="Proteomes" id="UP001177023">
    <property type="component" value="Unassembled WGS sequence"/>
</dbReference>
<dbReference type="EMBL" id="CATQJA010000964">
    <property type="protein sequence ID" value="CAJ0565097.1"/>
    <property type="molecule type" value="Genomic_DNA"/>
</dbReference>
<sequence length="115" mass="12510">MGLGRRDPRYGLYPYTTAGDRTAQTIPRQTYRIKGGDKLPQELATCQTSKGFDYRQNRGAKRLMKLYDGPASCSGDVIKAGNLILKPTPSSGHLRVVAAASSHPTTTQAPSQIMQ</sequence>
<organism evidence="1 2">
    <name type="scientific">Mesorhabditis spiculigera</name>
    <dbReference type="NCBI Taxonomy" id="96644"/>
    <lineage>
        <taxon>Eukaryota</taxon>
        <taxon>Metazoa</taxon>
        <taxon>Ecdysozoa</taxon>
        <taxon>Nematoda</taxon>
        <taxon>Chromadorea</taxon>
        <taxon>Rhabditida</taxon>
        <taxon>Rhabditina</taxon>
        <taxon>Rhabditomorpha</taxon>
        <taxon>Rhabditoidea</taxon>
        <taxon>Rhabditidae</taxon>
        <taxon>Mesorhabditinae</taxon>
        <taxon>Mesorhabditis</taxon>
    </lineage>
</organism>
<accession>A0AA36C9V9</accession>